<dbReference type="SUPFAM" id="SSF51735">
    <property type="entry name" value="NAD(P)-binding Rossmann-fold domains"/>
    <property type="match status" value="1"/>
</dbReference>
<dbReference type="Gene3D" id="3.30.360.10">
    <property type="entry name" value="Dihydrodipicolinate Reductase, domain 2"/>
    <property type="match status" value="1"/>
</dbReference>
<evidence type="ECO:0000259" key="1">
    <source>
        <dbReference type="Pfam" id="PF22685"/>
    </source>
</evidence>
<dbReference type="AlphaFoldDB" id="A0AAV5RU13"/>
<name>A0AAV5RU13_MAUHU</name>
<organism evidence="2 3">
    <name type="scientific">Maudiozyma humilis</name>
    <name type="common">Sour dough yeast</name>
    <name type="synonym">Kazachstania humilis</name>
    <dbReference type="NCBI Taxonomy" id="51915"/>
    <lineage>
        <taxon>Eukaryota</taxon>
        <taxon>Fungi</taxon>
        <taxon>Dikarya</taxon>
        <taxon>Ascomycota</taxon>
        <taxon>Saccharomycotina</taxon>
        <taxon>Saccharomycetes</taxon>
        <taxon>Saccharomycetales</taxon>
        <taxon>Saccharomycetaceae</taxon>
        <taxon>Maudiozyma</taxon>
    </lineage>
</organism>
<dbReference type="InterPro" id="IPR055080">
    <property type="entry name" value="Gal80p-like_C"/>
</dbReference>
<reference evidence="2 3" key="1">
    <citation type="journal article" date="2023" name="Elife">
        <title>Identification of key yeast species and microbe-microbe interactions impacting larval growth of Drosophila in the wild.</title>
        <authorList>
            <person name="Mure A."/>
            <person name="Sugiura Y."/>
            <person name="Maeda R."/>
            <person name="Honda K."/>
            <person name="Sakurai N."/>
            <person name="Takahashi Y."/>
            <person name="Watada M."/>
            <person name="Katoh T."/>
            <person name="Gotoh A."/>
            <person name="Gotoh Y."/>
            <person name="Taniguchi I."/>
            <person name="Nakamura K."/>
            <person name="Hayashi T."/>
            <person name="Katayama T."/>
            <person name="Uemura T."/>
            <person name="Hattori Y."/>
        </authorList>
    </citation>
    <scope>NUCLEOTIDE SEQUENCE [LARGE SCALE GENOMIC DNA]</scope>
    <source>
        <strain evidence="2 3">KH-74</strain>
    </source>
</reference>
<evidence type="ECO:0000313" key="3">
    <source>
        <dbReference type="Proteomes" id="UP001377567"/>
    </source>
</evidence>
<comment type="caution">
    <text evidence="2">The sequence shown here is derived from an EMBL/GenBank/DDBJ whole genome shotgun (WGS) entry which is preliminary data.</text>
</comment>
<dbReference type="Pfam" id="PF22685">
    <property type="entry name" value="Gal80p_C-like"/>
    <property type="match status" value="1"/>
</dbReference>
<dbReference type="SUPFAM" id="SSF55347">
    <property type="entry name" value="Glyceraldehyde-3-phosphate dehydrogenase-like, C-terminal domain"/>
    <property type="match status" value="1"/>
</dbReference>
<accession>A0AAV5RU13</accession>
<feature type="domain" description="Gal80p-like C-terminal" evidence="1">
    <location>
        <begin position="146"/>
        <end position="297"/>
    </location>
</feature>
<dbReference type="InterPro" id="IPR036291">
    <property type="entry name" value="NAD(P)-bd_dom_sf"/>
</dbReference>
<dbReference type="EMBL" id="BTGD01000003">
    <property type="protein sequence ID" value="GMM54905.1"/>
    <property type="molecule type" value="Genomic_DNA"/>
</dbReference>
<dbReference type="Proteomes" id="UP001377567">
    <property type="component" value="Unassembled WGS sequence"/>
</dbReference>
<evidence type="ECO:0000313" key="2">
    <source>
        <dbReference type="EMBL" id="GMM54905.1"/>
    </source>
</evidence>
<dbReference type="InterPro" id="IPR051317">
    <property type="entry name" value="Gfo/Idh/MocA_oxidoreduct"/>
</dbReference>
<protein>
    <recommendedName>
        <fullName evidence="1">Gal80p-like C-terminal domain-containing protein</fullName>
    </recommendedName>
</protein>
<sequence length="434" mass="48488">MTCNSSIKIGFIGLNSKNTLAVRTHFQAIFQVSSLFEISAIYNDNIEDSLDVIDRLKLQDATAYPSLKEFVSISSIDMVVVTSSGEPIFGNVMSVLDNIRECTNQIRYIFFEWSLNFSIEQTELIVNETRQLGIQTIVSLQSRKSPYIVRAKELIDDGSIGNINSIEVAGNGNWFGYERKQKSPEYIFDIESRRDLVSYCFGHTIDALQYLTGSYFSTINAMIFNNIPEQTLVDEQGRSLGIKVAKNVPDHLLFQGKLIKGNVPVSCTIKGGKPTKKFTKNLVIDIHGTKGDLKIEGDAGFIELSNLVLYHSGVKVDVAPESPDSQANGQVIYDNNEEVLEFFHFRNYNALVGNMVKMYQAIANYDAIIADKFTTYPTPVQSPVKTEDKISLMQGFQMDGFPTLMDALVLYRLVESVYRSNAIGSTLNVSNISQ</sequence>
<dbReference type="PANTHER" id="PTHR43708">
    <property type="entry name" value="CONSERVED EXPRESSED OXIDOREDUCTASE (EUROFUNG)"/>
    <property type="match status" value="1"/>
</dbReference>
<dbReference type="PANTHER" id="PTHR43708:SF1">
    <property type="entry name" value="GALACTOSE_LACTOSE METABOLISM REGULATORY PROTEIN GAL80"/>
    <property type="match status" value="1"/>
</dbReference>
<dbReference type="Gene3D" id="3.40.50.720">
    <property type="entry name" value="NAD(P)-binding Rossmann-like Domain"/>
    <property type="match status" value="1"/>
</dbReference>
<gene>
    <name evidence="2" type="ORF">DAKH74_015210</name>
</gene>
<proteinExistence type="predicted"/>
<keyword evidence="3" id="KW-1185">Reference proteome</keyword>